<feature type="signal peptide" evidence="2">
    <location>
        <begin position="1"/>
        <end position="30"/>
    </location>
</feature>
<protein>
    <submittedName>
        <fullName evidence="5">Extracellular solute-binding protein</fullName>
    </submittedName>
</protein>
<dbReference type="SUPFAM" id="SSF53850">
    <property type="entry name" value="Periplasmic binding protein-like II"/>
    <property type="match status" value="1"/>
</dbReference>
<dbReference type="PANTHER" id="PTHR43649:SF17">
    <property type="entry name" value="ABC TRANSPORTER SOLUTE BINDING PROTEIN-SUGAR TRANSPORT"/>
    <property type="match status" value="1"/>
</dbReference>
<dbReference type="EMBL" id="QVLU01000011">
    <property type="protein sequence ID" value="RGE71191.1"/>
    <property type="molecule type" value="Genomic_DNA"/>
</dbReference>
<dbReference type="Pfam" id="PF12010">
    <property type="entry name" value="DUF3502"/>
    <property type="match status" value="1"/>
</dbReference>
<reference evidence="6 7" key="1">
    <citation type="submission" date="2018-08" db="EMBL/GenBank/DDBJ databases">
        <title>A genome reference for cultivated species of the human gut microbiota.</title>
        <authorList>
            <person name="Zou Y."/>
            <person name="Xue W."/>
            <person name="Luo G."/>
        </authorList>
    </citation>
    <scope>NUCLEOTIDE SEQUENCE [LARGE SCALE GENOMIC DNA]</scope>
    <source>
        <strain evidence="5 7">AF26-4BH</strain>
        <strain evidence="4 6">TF05-5AC</strain>
    </source>
</reference>
<feature type="region of interest" description="Disordered" evidence="1">
    <location>
        <begin position="27"/>
        <end position="58"/>
    </location>
</feature>
<dbReference type="PROSITE" id="PS51257">
    <property type="entry name" value="PROKAR_LIPOPROTEIN"/>
    <property type="match status" value="1"/>
</dbReference>
<feature type="compositionally biased region" description="Low complexity" evidence="1">
    <location>
        <begin position="42"/>
        <end position="58"/>
    </location>
</feature>
<evidence type="ECO:0000259" key="3">
    <source>
        <dbReference type="Pfam" id="PF12010"/>
    </source>
</evidence>
<dbReference type="InterPro" id="IPR050490">
    <property type="entry name" value="Bact_solute-bd_prot1"/>
</dbReference>
<keyword evidence="6" id="KW-1185">Reference proteome</keyword>
<evidence type="ECO:0000313" key="7">
    <source>
        <dbReference type="Proteomes" id="UP000261166"/>
    </source>
</evidence>
<name>A0A3E3IWE1_9FIRM</name>
<dbReference type="Proteomes" id="UP000260812">
    <property type="component" value="Unassembled WGS sequence"/>
</dbReference>
<dbReference type="GeneID" id="97985851"/>
<evidence type="ECO:0000313" key="6">
    <source>
        <dbReference type="Proteomes" id="UP000260812"/>
    </source>
</evidence>
<comment type="caution">
    <text evidence="5">The sequence shown here is derived from an EMBL/GenBank/DDBJ whole genome shotgun (WGS) entry which is preliminary data.</text>
</comment>
<feature type="chain" id="PRO_5044080644" evidence="2">
    <location>
        <begin position="31"/>
        <end position="529"/>
    </location>
</feature>
<dbReference type="Pfam" id="PF01547">
    <property type="entry name" value="SBP_bac_1"/>
    <property type="match status" value="1"/>
</dbReference>
<dbReference type="InterPro" id="IPR022627">
    <property type="entry name" value="DUF3502"/>
</dbReference>
<dbReference type="RefSeq" id="WP_025489903.1">
    <property type="nucleotide sequence ID" value="NZ_CALBAU010000332.1"/>
</dbReference>
<sequence>MKMKKLLSTGLSVVLAAALLAGCGSSPAPAASSEPAGEKASVESTAADTAAETTASKETSSDEIVTLKWYMSINPVAPDTDKVIEKLNEYTRDKIGVEIDYTVIANPDYKEKMPTLINSGDYFDICFTANWTTNYLQFAAKDAFMDISSLLPEYAKETYEFIPESLWQAASVDGKIFGVPSYKEMGWQSGFFVNSDMADEYGIDLSTVKTMEDYTEVLKTVHEKSAAAGKNVIGVSGLSFSLTTPFESLTGDPKLPGASPVKEFGNFQGEDEIFNQYASQEYMDYCKLVRGWYNDGYLSKDPVNYDTDTANRDNDFKNGNLFSYVISYAPGAAESEAAKTGHGVTFVPLMKPLFETRNAMGGLLAISSASKYPEKALEFINLLNTDQYVGTLIRHGIEGEHYTAVGDNQVDRTMGGTLDPADNGYDYTYGWQFGTPFNQKWDISYPENIMDMFMEYNDSAVTAPHNGFTFDNAPVESEIAALTSTVEEYAKALESGMVDPEENIPKFLKALEDNGTETLLQEIATQLGK</sequence>
<dbReference type="Proteomes" id="UP000261166">
    <property type="component" value="Unassembled WGS sequence"/>
</dbReference>
<evidence type="ECO:0000313" key="4">
    <source>
        <dbReference type="EMBL" id="RGE64034.1"/>
    </source>
</evidence>
<organism evidence="5 7">
    <name type="scientific">Eisenbergiella massiliensis</name>
    <dbReference type="NCBI Taxonomy" id="1720294"/>
    <lineage>
        <taxon>Bacteria</taxon>
        <taxon>Bacillati</taxon>
        <taxon>Bacillota</taxon>
        <taxon>Clostridia</taxon>
        <taxon>Lachnospirales</taxon>
        <taxon>Lachnospiraceae</taxon>
        <taxon>Eisenbergiella</taxon>
    </lineage>
</organism>
<dbReference type="Gene3D" id="3.40.190.10">
    <property type="entry name" value="Periplasmic binding protein-like II"/>
    <property type="match status" value="1"/>
</dbReference>
<feature type="domain" description="DUF3502" evidence="3">
    <location>
        <begin position="466"/>
        <end position="527"/>
    </location>
</feature>
<evidence type="ECO:0000256" key="1">
    <source>
        <dbReference type="SAM" id="MobiDB-lite"/>
    </source>
</evidence>
<keyword evidence="2" id="KW-0732">Signal</keyword>
<accession>A0A3E3IWE1</accession>
<gene>
    <name evidence="5" type="ORF">DWY69_13410</name>
    <name evidence="4" type="ORF">DXC51_02860</name>
</gene>
<dbReference type="OrthoDB" id="2636783at2"/>
<dbReference type="EMBL" id="QVLV01000002">
    <property type="protein sequence ID" value="RGE64034.1"/>
    <property type="molecule type" value="Genomic_DNA"/>
</dbReference>
<dbReference type="AlphaFoldDB" id="A0A3E3IWE1"/>
<dbReference type="PANTHER" id="PTHR43649">
    <property type="entry name" value="ARABINOSE-BINDING PROTEIN-RELATED"/>
    <property type="match status" value="1"/>
</dbReference>
<evidence type="ECO:0000256" key="2">
    <source>
        <dbReference type="SAM" id="SignalP"/>
    </source>
</evidence>
<dbReference type="InterPro" id="IPR006059">
    <property type="entry name" value="SBP"/>
</dbReference>
<evidence type="ECO:0000313" key="5">
    <source>
        <dbReference type="EMBL" id="RGE71191.1"/>
    </source>
</evidence>
<proteinExistence type="predicted"/>